<evidence type="ECO:0000313" key="2">
    <source>
        <dbReference type="EMBL" id="KAJ9544218.1"/>
    </source>
</evidence>
<feature type="region of interest" description="Disordered" evidence="1">
    <location>
        <begin position="1"/>
        <end position="20"/>
    </location>
</feature>
<organism evidence="2 3">
    <name type="scientific">Centaurea solstitialis</name>
    <name type="common">yellow star-thistle</name>
    <dbReference type="NCBI Taxonomy" id="347529"/>
    <lineage>
        <taxon>Eukaryota</taxon>
        <taxon>Viridiplantae</taxon>
        <taxon>Streptophyta</taxon>
        <taxon>Embryophyta</taxon>
        <taxon>Tracheophyta</taxon>
        <taxon>Spermatophyta</taxon>
        <taxon>Magnoliopsida</taxon>
        <taxon>eudicotyledons</taxon>
        <taxon>Gunneridae</taxon>
        <taxon>Pentapetalae</taxon>
        <taxon>asterids</taxon>
        <taxon>campanulids</taxon>
        <taxon>Asterales</taxon>
        <taxon>Asteraceae</taxon>
        <taxon>Carduoideae</taxon>
        <taxon>Cardueae</taxon>
        <taxon>Centaureinae</taxon>
        <taxon>Centaurea</taxon>
    </lineage>
</organism>
<feature type="region of interest" description="Disordered" evidence="1">
    <location>
        <begin position="183"/>
        <end position="214"/>
    </location>
</feature>
<sequence length="387" mass="43779">MGDDQPIWGKRSKVQFTSRSPIKKTDDKMVEINKGLIKMIGTISFDGEPSENPCQHLKAFEDNCDLFNTKEDENQLAQLNEISSSGESPIKCIKCGHAHPTEHCTWEPTSLSRSEPSSGIIEQLFRQFSPEQGKMSADVEQQIQAFEYIRAQTSSSELSREHFPMWKLTNKLKCLPPREEVVEPEVELPSHPTKEVREETVRPKESATPHVPTRVPYPARLRKEKKEAQYRKFIELIKQVDINVPLVDLIAGMPNHVKFLKELVADKAKTGVEEIAFLNAQCSAVLSDTRKKDEVKVPLIFGRPFLNTASAVIHVAEREVCLGIGKDRITFSIDGTLDCDESINNLDNIDDFTEPFEIELNDHLFEPDELEESFSIEKGKDEAMGGE</sequence>
<proteinExistence type="predicted"/>
<dbReference type="Proteomes" id="UP001172457">
    <property type="component" value="Chromosome 6"/>
</dbReference>
<dbReference type="AlphaFoldDB" id="A0AA38SSP6"/>
<keyword evidence="3" id="KW-1185">Reference proteome</keyword>
<dbReference type="EMBL" id="JARYMX010000006">
    <property type="protein sequence ID" value="KAJ9544218.1"/>
    <property type="molecule type" value="Genomic_DNA"/>
</dbReference>
<comment type="caution">
    <text evidence="2">The sequence shown here is derived from an EMBL/GenBank/DDBJ whole genome shotgun (WGS) entry which is preliminary data.</text>
</comment>
<evidence type="ECO:0008006" key="4">
    <source>
        <dbReference type="Google" id="ProtNLM"/>
    </source>
</evidence>
<accession>A0AA38SSP6</accession>
<evidence type="ECO:0000256" key="1">
    <source>
        <dbReference type="SAM" id="MobiDB-lite"/>
    </source>
</evidence>
<gene>
    <name evidence="2" type="ORF">OSB04_023925</name>
</gene>
<feature type="compositionally biased region" description="Basic and acidic residues" evidence="1">
    <location>
        <begin position="192"/>
        <end position="207"/>
    </location>
</feature>
<protein>
    <recommendedName>
        <fullName evidence="4">Reverse transcriptase domain-containing protein</fullName>
    </recommendedName>
</protein>
<name>A0AA38SSP6_9ASTR</name>
<reference evidence="2" key="1">
    <citation type="submission" date="2023-03" db="EMBL/GenBank/DDBJ databases">
        <title>Chromosome-scale reference genome and RAD-based genetic map of yellow starthistle (Centaurea solstitialis) reveal putative structural variation and QTLs associated with invader traits.</title>
        <authorList>
            <person name="Reatini B."/>
            <person name="Cang F.A."/>
            <person name="Jiang Q."/>
            <person name="Mckibben M.T.W."/>
            <person name="Barker M.S."/>
            <person name="Rieseberg L.H."/>
            <person name="Dlugosch K.M."/>
        </authorList>
    </citation>
    <scope>NUCLEOTIDE SEQUENCE</scope>
    <source>
        <strain evidence="2">CAN-66</strain>
        <tissue evidence="2">Leaf</tissue>
    </source>
</reference>
<evidence type="ECO:0000313" key="3">
    <source>
        <dbReference type="Proteomes" id="UP001172457"/>
    </source>
</evidence>